<dbReference type="Proteomes" id="UP000676386">
    <property type="component" value="Unassembled WGS sequence"/>
</dbReference>
<dbReference type="Gene3D" id="2.60.40.1120">
    <property type="entry name" value="Carboxypeptidase-like, regulatory domain"/>
    <property type="match status" value="1"/>
</dbReference>
<dbReference type="InterPro" id="IPR041246">
    <property type="entry name" value="Bact_MG10"/>
</dbReference>
<proteinExistence type="predicted"/>
<keyword evidence="1" id="KW-0732">Signal</keyword>
<name>A0ABS5J165_9BACT</name>
<dbReference type="Pfam" id="PF00207">
    <property type="entry name" value="A2M"/>
    <property type="match status" value="1"/>
</dbReference>
<dbReference type="InterPro" id="IPR008930">
    <property type="entry name" value="Terpenoid_cyclase/PrenylTrfase"/>
</dbReference>
<dbReference type="InterPro" id="IPR037066">
    <property type="entry name" value="Plug_dom_sf"/>
</dbReference>
<dbReference type="PANTHER" id="PTHR40094">
    <property type="entry name" value="ALPHA-2-MACROGLOBULIN HOMOLOG"/>
    <property type="match status" value="1"/>
</dbReference>
<feature type="domain" description="Alpha-2-macroglobulin" evidence="2">
    <location>
        <begin position="1296"/>
        <end position="1385"/>
    </location>
</feature>
<dbReference type="InterPro" id="IPR012910">
    <property type="entry name" value="Plug_dom"/>
</dbReference>
<feature type="signal peptide" evidence="1">
    <location>
        <begin position="1"/>
        <end position="18"/>
    </location>
</feature>
<protein>
    <submittedName>
        <fullName evidence="3">Carboxypeptidase-like regulatory domain-containing protein</fullName>
    </submittedName>
</protein>
<dbReference type="Pfam" id="PF07715">
    <property type="entry name" value="Plug"/>
    <property type="match status" value="1"/>
</dbReference>
<dbReference type="Pfam" id="PF13715">
    <property type="entry name" value="CarbopepD_reg_2"/>
    <property type="match status" value="1"/>
</dbReference>
<evidence type="ECO:0000259" key="2">
    <source>
        <dbReference type="SMART" id="SM01360"/>
    </source>
</evidence>
<evidence type="ECO:0000313" key="4">
    <source>
        <dbReference type="Proteomes" id="UP000676386"/>
    </source>
</evidence>
<dbReference type="RefSeq" id="WP_211973992.1">
    <property type="nucleotide sequence ID" value="NZ_CBFHAM010000040.1"/>
</dbReference>
<evidence type="ECO:0000313" key="3">
    <source>
        <dbReference type="EMBL" id="MBS0028890.1"/>
    </source>
</evidence>
<dbReference type="SMART" id="SM01360">
    <property type="entry name" value="A2M"/>
    <property type="match status" value="1"/>
</dbReference>
<dbReference type="SUPFAM" id="SSF48239">
    <property type="entry name" value="Terpenoid cyclases/Protein prenyltransferases"/>
    <property type="match status" value="1"/>
</dbReference>
<dbReference type="Gene3D" id="1.50.10.20">
    <property type="match status" value="1"/>
</dbReference>
<dbReference type="PANTHER" id="PTHR40094:SF1">
    <property type="entry name" value="UBIQUITIN DOMAIN-CONTAINING PROTEIN"/>
    <property type="match status" value="1"/>
</dbReference>
<accession>A0ABS5J165</accession>
<keyword evidence="4" id="KW-1185">Reference proteome</keyword>
<feature type="chain" id="PRO_5045089127" evidence="1">
    <location>
        <begin position="19"/>
        <end position="1917"/>
    </location>
</feature>
<dbReference type="CDD" id="cd00688">
    <property type="entry name" value="ISOPREN_C2_like"/>
    <property type="match status" value="1"/>
</dbReference>
<sequence length="1917" mass="218101">MKKIILCALLVCSIVTRAQQPLSQSTTHSALHHVYKVTDKEALKIFRQNKNKEDDYWPDEDYLHTPATTYPVGQRFPASLPPGNYVDVYAYNNDLRYAFYAVKNVQMKLVSNNYDLAILLHDRNGRPVSDARVIINKRSVPWNGHTQTYRIPRYKRTGIVQVYYHNVLNIFDLSQPRPYKTRWWKKIFSRHHQRPYRPEPDFWYSTETEKHYKGFLTFSKPMYKPNDTLRLKAFIVNNSGKPVNEPLLLRLSNKWDKDTIISTINPYRPGGYDFEMVLNDSLDLDLDQDYLFTLESASGNRYMLADNDSDLDDREYAAKRKVKMRGTFRYEEYELKTIRFTARTDHKEHTRGTPVSLYLKATDENNLPVMDGRVVVTVTPNNIRQYHAPMVFIPDVLWTRDIALEPAGETKVVLPDSIFPAASFSYTINCQLLNSNNESQENKCIQQYSYNTDDISFLMTSDSLAITYNRSGTSIDQPATLLLLNDNNDTVATNPIRLPALLPVHPFVATYQVTAAGISNTFRILNNSSNIQCNAVHTRDSVFAEITNPRKLFFWYSIFAGKKLVAQGYDQQLSWKAAAITPAYYFVSLQYVWNDYVIHDQFVAPYMEKQLQVGINNPLTVYPGQTARIGITVNDINGRPVPDADVTAWAATTKFSQETMPSVPYLGKKYAVWKAYARQQLSSPTFPAMSLAMTWERWRKEMNLDSIAYYHFLHPDGIYYNREPAKDQITQVAPYVVSNGILQRIAYLKIDGQPVYFHHTNMQPAYSFAAFSGWHRLECRIYGKKIIVDSVYLEKGMKNYISIAANVSGKNIQVIKTLPGLEKQEITDWNRYLIYFYVKNPDNFTYLRQDANILRFENTSYVVAGPLKSTLTDYIVKGGFTQRFMAEPGYSFDIQPGLIKEKEDKTGAVYASYFQPEWNNPRLYDHVITDREMDSLWQDYRDNLFINQEFFTETETLPNASPNGLVIEPDTAQNVRDIRQLLLYRYDDPSFIRIYPPGTTRFRSLEPGYYRLLVLLKKNRYYVNDSLKVNEGGHTFFRLNARRIISGDSTSIALEKAILEWRDYRSAAIPQLVAVDFTMPFNRQYLDTSTFRRRIYGVVSDEKGKALPGVSVLLKGTRYGALTDAQGRFSLATSKKGTISISCIGYESRELPLKEEDFFDIHLPAISQHLEEIVVTGYGIQHKKALVGSTAYNFTTGLAGQVAGVNIRGRNNGSTQPPLIIIDGIPYEGNLNSLDSKLLKEITVLKDDAATALYGARASNGVMLITSGKSVALAAATGDERPGSMNSLRSNFRDDAFWQPRLRTNEKGEAVFNVTFPDDITNWKTNVIAFTGQGQTGTASVQIKSYKPLSANLALPAFAVAGDSINIIGKVLNYGKDSTTVSRSFYKDNQLLQNNSFGVQNSRIDTFPINVTPGDSVSFKYTISGRNNYFDGEYRAIPVFEQGVKETKGVFAALGPDTSFTFTPAADTGTVHLYASTGMLPVLLDEIAYLQRYEYLCNEQLASKLTGLLLEQQAMQYLGQPFKNSKKIKELIRELEQNKNKDGGWGWWNKTASTYWISLHVTKALLMAEKAGFTTRFDKAALTNYYVFLLNTAAVTDKITVIETLQLLEAKLNYAAYLDTLHVPKDNRYDQFRLLYLKQRTGMHVSTDSLMAWRHTTMMGNSYWGEESYHLFNNSVQLTLLAYKILRGQGGQEALLRNIRGWFMENRHSGNWRNTYESAAILATIMPDVLTAAEQLPATLTVNGQHISSFPYSSTVAAGQPVRISKQGGASVYFTAWQQYWNTAPQKAGNQFSVSSRFLQKDTAVSRLTAGRAVTMEVVVDVKANAEYVMVEIPVPAGCSYDNKNTSREHNEIHREYFKNKVNIFSNYLSKGKHTFTVSLMPRYTGYYHVNPAKAEIMYFPVFFGREAIKQLIISGK</sequence>
<dbReference type="Pfam" id="PF17973">
    <property type="entry name" value="bMG10"/>
    <property type="match status" value="1"/>
</dbReference>
<gene>
    <name evidence="3" type="ORF">KE626_16335</name>
</gene>
<dbReference type="InterPro" id="IPR001599">
    <property type="entry name" value="Macroglobln_a2"/>
</dbReference>
<dbReference type="Gene3D" id="2.170.130.10">
    <property type="entry name" value="TonB-dependent receptor, plug domain"/>
    <property type="match status" value="1"/>
</dbReference>
<organism evidence="3 4">
    <name type="scientific">Chitinophaga hostae</name>
    <dbReference type="NCBI Taxonomy" id="2831022"/>
    <lineage>
        <taxon>Bacteria</taxon>
        <taxon>Pseudomonadati</taxon>
        <taxon>Bacteroidota</taxon>
        <taxon>Chitinophagia</taxon>
        <taxon>Chitinophagales</taxon>
        <taxon>Chitinophagaceae</taxon>
        <taxon>Chitinophaga</taxon>
    </lineage>
</organism>
<comment type="caution">
    <text evidence="3">The sequence shown here is derived from an EMBL/GenBank/DDBJ whole genome shotgun (WGS) entry which is preliminary data.</text>
</comment>
<dbReference type="InterPro" id="IPR051802">
    <property type="entry name" value="YfhM-like"/>
</dbReference>
<dbReference type="EMBL" id="JAGTXB010000007">
    <property type="protein sequence ID" value="MBS0028890.1"/>
    <property type="molecule type" value="Genomic_DNA"/>
</dbReference>
<dbReference type="SUPFAM" id="SSF56935">
    <property type="entry name" value="Porins"/>
    <property type="match status" value="1"/>
</dbReference>
<reference evidence="3 4" key="1">
    <citation type="submission" date="2021-04" db="EMBL/GenBank/DDBJ databases">
        <title>Chitinophaga sp. nov., isolated from the rhizosphere soil.</title>
        <authorList>
            <person name="He S."/>
        </authorList>
    </citation>
    <scope>NUCLEOTIDE SEQUENCE [LARGE SCALE GENOMIC DNA]</scope>
    <source>
        <strain evidence="3 4">2R12</strain>
    </source>
</reference>
<dbReference type="InterPro" id="IPR008969">
    <property type="entry name" value="CarboxyPept-like_regulatory"/>
</dbReference>
<dbReference type="SUPFAM" id="SSF49464">
    <property type="entry name" value="Carboxypeptidase regulatory domain-like"/>
    <property type="match status" value="1"/>
</dbReference>
<evidence type="ECO:0000256" key="1">
    <source>
        <dbReference type="SAM" id="SignalP"/>
    </source>
</evidence>